<dbReference type="Proteomes" id="UP001497680">
    <property type="component" value="Unassembled WGS sequence"/>
</dbReference>
<evidence type="ECO:0000313" key="2">
    <source>
        <dbReference type="Proteomes" id="UP001497680"/>
    </source>
</evidence>
<protein>
    <submittedName>
        <fullName evidence="1">Uncharacterized protein</fullName>
    </submittedName>
</protein>
<comment type="caution">
    <text evidence="1">The sequence shown here is derived from an EMBL/GenBank/DDBJ whole genome shotgun (WGS) entry which is preliminary data.</text>
</comment>
<evidence type="ECO:0000313" key="1">
    <source>
        <dbReference type="EMBL" id="KAI6081742.1"/>
    </source>
</evidence>
<accession>A0ACC0CMX6</accession>
<reference evidence="1 2" key="1">
    <citation type="journal article" date="2022" name="New Phytol.">
        <title>Ecological generalism drives hyperdiversity of secondary metabolite gene clusters in xylarialean endophytes.</title>
        <authorList>
            <person name="Franco M.E.E."/>
            <person name="Wisecaver J.H."/>
            <person name="Arnold A.E."/>
            <person name="Ju Y.M."/>
            <person name="Slot J.C."/>
            <person name="Ahrendt S."/>
            <person name="Moore L.P."/>
            <person name="Eastman K.E."/>
            <person name="Scott K."/>
            <person name="Konkel Z."/>
            <person name="Mondo S.J."/>
            <person name="Kuo A."/>
            <person name="Hayes R.D."/>
            <person name="Haridas S."/>
            <person name="Andreopoulos B."/>
            <person name="Riley R."/>
            <person name="LaButti K."/>
            <person name="Pangilinan J."/>
            <person name="Lipzen A."/>
            <person name="Amirebrahimi M."/>
            <person name="Yan J."/>
            <person name="Adam C."/>
            <person name="Keymanesh K."/>
            <person name="Ng V."/>
            <person name="Louie K."/>
            <person name="Northen T."/>
            <person name="Drula E."/>
            <person name="Henrissat B."/>
            <person name="Hsieh H.M."/>
            <person name="Youens-Clark K."/>
            <person name="Lutzoni F."/>
            <person name="Miadlikowska J."/>
            <person name="Eastwood D.C."/>
            <person name="Hamelin R.C."/>
            <person name="Grigoriev I.V."/>
            <person name="U'Ren J.M."/>
        </authorList>
    </citation>
    <scope>NUCLEOTIDE SEQUENCE [LARGE SCALE GENOMIC DNA]</scope>
    <source>
        <strain evidence="1 2">ER1909</strain>
    </source>
</reference>
<gene>
    <name evidence="1" type="ORF">F4821DRAFT_18361</name>
</gene>
<dbReference type="EMBL" id="MU394387">
    <property type="protein sequence ID" value="KAI6081742.1"/>
    <property type="molecule type" value="Genomic_DNA"/>
</dbReference>
<proteinExistence type="predicted"/>
<keyword evidence="2" id="KW-1185">Reference proteome</keyword>
<sequence>MSTLKEEERLTLAGASGPAVERPGRSVTPISHWQTGRRLRTMNILASNILRSLEDCGATTLATDKSRPEQANVDRQYYRPLRGNEVLAICACSSSGTLSPSTTLPSASLLPTISFSTPRKRWLPTLLGLAPAQPQQAMTCGRCQKPVINARGLKVGTQNFPTEGLGAPLAPIARSRCCRISGPLTSLPSRFKFPRPTARW</sequence>
<name>A0ACC0CMX6_9PEZI</name>
<organism evidence="1 2">
    <name type="scientific">Hypoxylon rubiginosum</name>
    <dbReference type="NCBI Taxonomy" id="110542"/>
    <lineage>
        <taxon>Eukaryota</taxon>
        <taxon>Fungi</taxon>
        <taxon>Dikarya</taxon>
        <taxon>Ascomycota</taxon>
        <taxon>Pezizomycotina</taxon>
        <taxon>Sordariomycetes</taxon>
        <taxon>Xylariomycetidae</taxon>
        <taxon>Xylariales</taxon>
        <taxon>Hypoxylaceae</taxon>
        <taxon>Hypoxylon</taxon>
    </lineage>
</organism>